<dbReference type="Gene3D" id="1.10.287.950">
    <property type="entry name" value="Methyl-accepting chemotaxis protein"/>
    <property type="match status" value="1"/>
</dbReference>
<keyword evidence="12" id="KW-1185">Reference proteome</keyword>
<evidence type="ECO:0000256" key="3">
    <source>
        <dbReference type="ARBA" id="ARBA00022989"/>
    </source>
</evidence>
<dbReference type="RefSeq" id="WP_169147158.1">
    <property type="nucleotide sequence ID" value="NZ_JABBGA010000016.1"/>
</dbReference>
<evidence type="ECO:0000256" key="1">
    <source>
        <dbReference type="ARBA" id="ARBA00004141"/>
    </source>
</evidence>
<dbReference type="GO" id="GO:0016020">
    <property type="term" value="C:membrane"/>
    <property type="evidence" value="ECO:0007669"/>
    <property type="project" value="UniProtKB-SubCell"/>
</dbReference>
<protein>
    <submittedName>
        <fullName evidence="11">Methyl-accepting chemotaxis protein</fullName>
    </submittedName>
</protein>
<evidence type="ECO:0000256" key="7">
    <source>
        <dbReference type="PROSITE-ProRule" id="PRU00284"/>
    </source>
</evidence>
<evidence type="ECO:0000256" key="8">
    <source>
        <dbReference type="SAM" id="Phobius"/>
    </source>
</evidence>
<dbReference type="FunFam" id="1.10.287.950:FF:000001">
    <property type="entry name" value="Methyl-accepting chemotaxis sensory transducer"/>
    <property type="match status" value="1"/>
</dbReference>
<feature type="transmembrane region" description="Helical" evidence="8">
    <location>
        <begin position="181"/>
        <end position="201"/>
    </location>
</feature>
<evidence type="ECO:0000256" key="2">
    <source>
        <dbReference type="ARBA" id="ARBA00022692"/>
    </source>
</evidence>
<dbReference type="Proteomes" id="UP000580043">
    <property type="component" value="Unassembled WGS sequence"/>
</dbReference>
<dbReference type="InterPro" id="IPR004089">
    <property type="entry name" value="MCPsignal_dom"/>
</dbReference>
<dbReference type="Pfam" id="PF00015">
    <property type="entry name" value="MCPsignal"/>
    <property type="match status" value="1"/>
</dbReference>
<dbReference type="SMART" id="SM00283">
    <property type="entry name" value="MA"/>
    <property type="match status" value="1"/>
</dbReference>
<evidence type="ECO:0000256" key="6">
    <source>
        <dbReference type="ARBA" id="ARBA00029447"/>
    </source>
</evidence>
<dbReference type="SMART" id="SM00304">
    <property type="entry name" value="HAMP"/>
    <property type="match status" value="1"/>
</dbReference>
<keyword evidence="3 8" id="KW-1133">Transmembrane helix</keyword>
<comment type="caution">
    <text evidence="11">The sequence shown here is derived from an EMBL/GenBank/DDBJ whole genome shotgun (WGS) entry which is preliminary data.</text>
</comment>
<organism evidence="11 12">
    <name type="scientific">Zoogloea dura</name>
    <dbReference type="NCBI Taxonomy" id="2728840"/>
    <lineage>
        <taxon>Bacteria</taxon>
        <taxon>Pseudomonadati</taxon>
        <taxon>Pseudomonadota</taxon>
        <taxon>Betaproteobacteria</taxon>
        <taxon>Rhodocyclales</taxon>
        <taxon>Zoogloeaceae</taxon>
        <taxon>Zoogloea</taxon>
    </lineage>
</organism>
<feature type="domain" description="HAMP" evidence="10">
    <location>
        <begin position="202"/>
        <end position="256"/>
    </location>
</feature>
<feature type="domain" description="Methyl-accepting transducer" evidence="9">
    <location>
        <begin position="261"/>
        <end position="497"/>
    </location>
</feature>
<evidence type="ECO:0000313" key="12">
    <source>
        <dbReference type="Proteomes" id="UP000580043"/>
    </source>
</evidence>
<evidence type="ECO:0000256" key="4">
    <source>
        <dbReference type="ARBA" id="ARBA00023136"/>
    </source>
</evidence>
<dbReference type="PANTHER" id="PTHR32089:SF119">
    <property type="entry name" value="METHYL-ACCEPTING CHEMOTAXIS PROTEIN CTPL"/>
    <property type="match status" value="1"/>
</dbReference>
<dbReference type="EMBL" id="JABBGA010000016">
    <property type="protein sequence ID" value="NML27624.1"/>
    <property type="molecule type" value="Genomic_DNA"/>
</dbReference>
<feature type="transmembrane region" description="Helical" evidence="8">
    <location>
        <begin position="20"/>
        <end position="40"/>
    </location>
</feature>
<sequence length="533" mass="57685">MPSVLRELSLRWKILCPPAFALLCLVIYLGFTANAFELSLDRLRELRDRQFPALEVSTENLALLDSIVGALESVVATGERAQLANADALVERSRQGYARLGKDADITRQLAYLDEYYRLARDLSVRMLDNTGTPDPNAVPLMSKALSQYREGLIALKNASKSKLVGTIDTSVAEAEHTLSVGVLLCTFGLAVSLTVGIYVATTVKRNADSVIASLKDIAHGEGDLTRRIEIRSRDELGQVGMAFNLFADRLHDTVRKLVKNAHDVGELSGTVFDTATTTSALADEQRQTTEEVSSSINHMALTSQSIGQHINDAASAASQADREAKDGRETVLRSLHAIEELVQDVKGATDSIQQLEKDTSNISHVLDVIGEIASQTNLLALNAAIEAARAGEQGRGFAVVADEVRALAERTQQSTHEIRSIIDRLHGSTHATADVMQRGWQKAQSSMDQAKATEGAFRQIADAVARMTEKNKQIAAMAEEQATVTERIAGNVTRHLDLTIRNSDAAGKGAQHGNQLAAVATELRTTVALFKV</sequence>
<dbReference type="CDD" id="cd11386">
    <property type="entry name" value="MCP_signal"/>
    <property type="match status" value="1"/>
</dbReference>
<comment type="similarity">
    <text evidence="6">Belongs to the methyl-accepting chemotaxis (MCP) protein family.</text>
</comment>
<dbReference type="CDD" id="cd06225">
    <property type="entry name" value="HAMP"/>
    <property type="match status" value="1"/>
</dbReference>
<dbReference type="GO" id="GO:0006935">
    <property type="term" value="P:chemotaxis"/>
    <property type="evidence" value="ECO:0007669"/>
    <property type="project" value="UniProtKB-ARBA"/>
</dbReference>
<dbReference type="PANTHER" id="PTHR32089">
    <property type="entry name" value="METHYL-ACCEPTING CHEMOTAXIS PROTEIN MCPB"/>
    <property type="match status" value="1"/>
</dbReference>
<proteinExistence type="inferred from homology"/>
<dbReference type="SUPFAM" id="SSF58104">
    <property type="entry name" value="Methyl-accepting chemotaxis protein (MCP) signaling domain"/>
    <property type="match status" value="1"/>
</dbReference>
<reference evidence="11 12" key="1">
    <citation type="submission" date="2020-04" db="EMBL/GenBank/DDBJ databases">
        <title>Zoogloea sp. G-4-1-14 isolated from soil.</title>
        <authorList>
            <person name="Dahal R.H."/>
        </authorList>
    </citation>
    <scope>NUCLEOTIDE SEQUENCE [LARGE SCALE GENOMIC DNA]</scope>
    <source>
        <strain evidence="11 12">G-4-1-14</strain>
    </source>
</reference>
<evidence type="ECO:0000313" key="11">
    <source>
        <dbReference type="EMBL" id="NML27624.1"/>
    </source>
</evidence>
<evidence type="ECO:0000259" key="9">
    <source>
        <dbReference type="PROSITE" id="PS50111"/>
    </source>
</evidence>
<dbReference type="AlphaFoldDB" id="A0A848G8M2"/>
<name>A0A848G8M2_9RHOO</name>
<dbReference type="PROSITE" id="PS50111">
    <property type="entry name" value="CHEMOTAXIS_TRANSDUC_2"/>
    <property type="match status" value="1"/>
</dbReference>
<comment type="subcellular location">
    <subcellularLocation>
        <location evidence="1">Membrane</location>
        <topology evidence="1">Multi-pass membrane protein</topology>
    </subcellularLocation>
</comment>
<dbReference type="Pfam" id="PF00672">
    <property type="entry name" value="HAMP"/>
    <property type="match status" value="1"/>
</dbReference>
<keyword evidence="5 7" id="KW-0807">Transducer</keyword>
<keyword evidence="2 8" id="KW-0812">Transmembrane</keyword>
<dbReference type="InterPro" id="IPR003660">
    <property type="entry name" value="HAMP_dom"/>
</dbReference>
<dbReference type="GO" id="GO:0007165">
    <property type="term" value="P:signal transduction"/>
    <property type="evidence" value="ECO:0007669"/>
    <property type="project" value="UniProtKB-KW"/>
</dbReference>
<dbReference type="PROSITE" id="PS50885">
    <property type="entry name" value="HAMP"/>
    <property type="match status" value="1"/>
</dbReference>
<accession>A0A848G8M2</accession>
<gene>
    <name evidence="11" type="ORF">HHL15_17850</name>
</gene>
<keyword evidence="4 8" id="KW-0472">Membrane</keyword>
<evidence type="ECO:0000256" key="5">
    <source>
        <dbReference type="ARBA" id="ARBA00023224"/>
    </source>
</evidence>
<evidence type="ECO:0000259" key="10">
    <source>
        <dbReference type="PROSITE" id="PS50885"/>
    </source>
</evidence>